<keyword evidence="5" id="KW-1185">Reference proteome</keyword>
<accession>A0A9W6FK72</accession>
<comment type="caution">
    <text evidence="2">The sequence shown here is derived from an EMBL/GenBank/DDBJ whole genome shotgun (WGS) entry which is preliminary data.</text>
</comment>
<dbReference type="Proteomes" id="UP001245370">
    <property type="component" value="Unassembled WGS sequence"/>
</dbReference>
<proteinExistence type="predicted"/>
<feature type="region of interest" description="Disordered" evidence="1">
    <location>
        <begin position="61"/>
        <end position="80"/>
    </location>
</feature>
<dbReference type="GeneID" id="95763931"/>
<reference evidence="2" key="1">
    <citation type="submission" date="2022-12" db="EMBL/GenBank/DDBJ databases">
        <title>Reference genome sequencing for broad-spectrum identification of bacterial and archaeal isolates by mass spectrometry.</title>
        <authorList>
            <person name="Sekiguchi Y."/>
            <person name="Tourlousse D.M."/>
        </authorList>
    </citation>
    <scope>NUCLEOTIDE SEQUENCE</scope>
    <source>
        <strain evidence="2">301</strain>
    </source>
</reference>
<dbReference type="EMBL" id="BSDO01000004">
    <property type="protein sequence ID" value="GLI23474.1"/>
    <property type="molecule type" value="Genomic_DNA"/>
</dbReference>
<evidence type="ECO:0008006" key="6">
    <source>
        <dbReference type="Google" id="ProtNLM"/>
    </source>
</evidence>
<evidence type="ECO:0000313" key="4">
    <source>
        <dbReference type="Proteomes" id="UP001144397"/>
    </source>
</evidence>
<dbReference type="Gene3D" id="1.10.10.60">
    <property type="entry name" value="Homeodomain-like"/>
    <property type="match status" value="1"/>
</dbReference>
<dbReference type="AlphaFoldDB" id="A0A9W6FK72"/>
<dbReference type="EMBL" id="JAVDPY010000005">
    <property type="protein sequence ID" value="MDR6334506.1"/>
    <property type="molecule type" value="Genomic_DNA"/>
</dbReference>
<evidence type="ECO:0000313" key="3">
    <source>
        <dbReference type="EMBL" id="MDR6334506.1"/>
    </source>
</evidence>
<dbReference type="Proteomes" id="UP001144397">
    <property type="component" value="Unassembled WGS sequence"/>
</dbReference>
<organism evidence="2 4">
    <name type="scientific">Xanthobacter flavus</name>
    <dbReference type="NCBI Taxonomy" id="281"/>
    <lineage>
        <taxon>Bacteria</taxon>
        <taxon>Pseudomonadati</taxon>
        <taxon>Pseudomonadota</taxon>
        <taxon>Alphaproteobacteria</taxon>
        <taxon>Hyphomicrobiales</taxon>
        <taxon>Xanthobacteraceae</taxon>
        <taxon>Xanthobacter</taxon>
    </lineage>
</organism>
<gene>
    <name evidence="3" type="ORF">GGQ86_002988</name>
    <name evidence="2" type="ORF">XFLAVUS301_31480</name>
</gene>
<name>A0A9W6FK72_XANFL</name>
<dbReference type="RefSeq" id="WP_281808319.1">
    <property type="nucleotide sequence ID" value="NZ_BSDO01000004.1"/>
</dbReference>
<feature type="compositionally biased region" description="Polar residues" evidence="1">
    <location>
        <begin position="66"/>
        <end position="75"/>
    </location>
</feature>
<evidence type="ECO:0000313" key="2">
    <source>
        <dbReference type="EMBL" id="GLI23474.1"/>
    </source>
</evidence>
<evidence type="ECO:0000256" key="1">
    <source>
        <dbReference type="SAM" id="MobiDB-lite"/>
    </source>
</evidence>
<protein>
    <recommendedName>
        <fullName evidence="6">Terminase small subunit</fullName>
    </recommendedName>
</protein>
<reference evidence="3 5" key="2">
    <citation type="submission" date="2023-07" db="EMBL/GenBank/DDBJ databases">
        <title>Genomic Encyclopedia of Type Strains, Phase IV (KMG-IV): sequencing the most valuable type-strain genomes for metagenomic binning, comparative biology and taxonomic classification.</title>
        <authorList>
            <person name="Goeker M."/>
        </authorList>
    </citation>
    <scope>NUCLEOTIDE SEQUENCE [LARGE SCALE GENOMIC DNA]</scope>
    <source>
        <strain evidence="3 5">DSM 338</strain>
    </source>
</reference>
<sequence>MSEKRKTDWEAIERLYRAGQLSIREIAKKHGVSDTAIRKEAKARGWERALADQVRKAVREKLVRSDGSQPSSQEQRANDRDIVEGASLLGFQVVQSHRRDITQLTAISNILATRLAAVLNGDPVEGKCLGDKESPGDLLEKLTRVRARLIPLERQAYNLDAEERDPSDPDAHDGSAIELLARRLDRISSRGGAGSGSGGPDEKAG</sequence>
<evidence type="ECO:0000313" key="5">
    <source>
        <dbReference type="Proteomes" id="UP001245370"/>
    </source>
</evidence>